<proteinExistence type="predicted"/>
<evidence type="ECO:0000313" key="2">
    <source>
        <dbReference type="Proteomes" id="UP000828390"/>
    </source>
</evidence>
<reference evidence="1" key="1">
    <citation type="journal article" date="2019" name="bioRxiv">
        <title>The Genome of the Zebra Mussel, Dreissena polymorpha: A Resource for Invasive Species Research.</title>
        <authorList>
            <person name="McCartney M.A."/>
            <person name="Auch B."/>
            <person name="Kono T."/>
            <person name="Mallez S."/>
            <person name="Zhang Y."/>
            <person name="Obille A."/>
            <person name="Becker A."/>
            <person name="Abrahante J.E."/>
            <person name="Garbe J."/>
            <person name="Badalamenti J.P."/>
            <person name="Herman A."/>
            <person name="Mangelson H."/>
            <person name="Liachko I."/>
            <person name="Sullivan S."/>
            <person name="Sone E.D."/>
            <person name="Koren S."/>
            <person name="Silverstein K.A.T."/>
            <person name="Beckman K.B."/>
            <person name="Gohl D.M."/>
        </authorList>
    </citation>
    <scope>NUCLEOTIDE SEQUENCE</scope>
    <source>
        <strain evidence="1">Duluth1</strain>
        <tissue evidence="1">Whole animal</tissue>
    </source>
</reference>
<sequence>MVLDWETGNLFWTDRTYNHISMARSDGMYPTVVISGLDQTMEIAVHPERGYFLFTSYNINWYCKSTRSPNSSSINSTESH</sequence>
<accession>A0A9D4JC59</accession>
<comment type="caution">
    <text evidence="1">The sequence shown here is derived from an EMBL/GenBank/DDBJ whole genome shotgun (WGS) entry which is preliminary data.</text>
</comment>
<gene>
    <name evidence="1" type="ORF">DPMN_132526</name>
</gene>
<organism evidence="1 2">
    <name type="scientific">Dreissena polymorpha</name>
    <name type="common">Zebra mussel</name>
    <name type="synonym">Mytilus polymorpha</name>
    <dbReference type="NCBI Taxonomy" id="45954"/>
    <lineage>
        <taxon>Eukaryota</taxon>
        <taxon>Metazoa</taxon>
        <taxon>Spiralia</taxon>
        <taxon>Lophotrochozoa</taxon>
        <taxon>Mollusca</taxon>
        <taxon>Bivalvia</taxon>
        <taxon>Autobranchia</taxon>
        <taxon>Heteroconchia</taxon>
        <taxon>Euheterodonta</taxon>
        <taxon>Imparidentia</taxon>
        <taxon>Neoheterodontei</taxon>
        <taxon>Myida</taxon>
        <taxon>Dreissenoidea</taxon>
        <taxon>Dreissenidae</taxon>
        <taxon>Dreissena</taxon>
    </lineage>
</organism>
<dbReference type="EMBL" id="JAIWYP010000006">
    <property type="protein sequence ID" value="KAH3804244.1"/>
    <property type="molecule type" value="Genomic_DNA"/>
</dbReference>
<evidence type="ECO:0000313" key="1">
    <source>
        <dbReference type="EMBL" id="KAH3804244.1"/>
    </source>
</evidence>
<dbReference type="GO" id="GO:0042813">
    <property type="term" value="F:Wnt receptor activity"/>
    <property type="evidence" value="ECO:0007669"/>
    <property type="project" value="TreeGrafter"/>
</dbReference>
<dbReference type="AlphaFoldDB" id="A0A9D4JC59"/>
<keyword evidence="2" id="KW-1185">Reference proteome</keyword>
<dbReference type="PANTHER" id="PTHR46513">
    <property type="entry name" value="VITELLOGENIN RECEPTOR-LIKE PROTEIN-RELATED-RELATED"/>
    <property type="match status" value="1"/>
</dbReference>
<dbReference type="InterPro" id="IPR050778">
    <property type="entry name" value="Cueball_EGF_LRP_Nidogen"/>
</dbReference>
<dbReference type="SUPFAM" id="SSF63825">
    <property type="entry name" value="YWTD domain"/>
    <property type="match status" value="1"/>
</dbReference>
<evidence type="ECO:0008006" key="3">
    <source>
        <dbReference type="Google" id="ProtNLM"/>
    </source>
</evidence>
<dbReference type="GO" id="GO:0017147">
    <property type="term" value="F:Wnt-protein binding"/>
    <property type="evidence" value="ECO:0007669"/>
    <property type="project" value="TreeGrafter"/>
</dbReference>
<dbReference type="PANTHER" id="PTHR46513:SF37">
    <property type="entry name" value="LDL RECEPTOR RELATED PROTEIN 1-RELATED"/>
    <property type="match status" value="1"/>
</dbReference>
<protein>
    <recommendedName>
        <fullName evidence="3">Vitellogenin receptor</fullName>
    </recommendedName>
</protein>
<reference evidence="1" key="2">
    <citation type="submission" date="2020-11" db="EMBL/GenBank/DDBJ databases">
        <authorList>
            <person name="McCartney M.A."/>
            <person name="Auch B."/>
            <person name="Kono T."/>
            <person name="Mallez S."/>
            <person name="Becker A."/>
            <person name="Gohl D.M."/>
            <person name="Silverstein K.A.T."/>
            <person name="Koren S."/>
            <person name="Bechman K.B."/>
            <person name="Herman A."/>
            <person name="Abrahante J.E."/>
            <person name="Garbe J."/>
        </authorList>
    </citation>
    <scope>NUCLEOTIDE SEQUENCE</scope>
    <source>
        <strain evidence="1">Duluth1</strain>
        <tissue evidence="1">Whole animal</tissue>
    </source>
</reference>
<name>A0A9D4JC59_DREPO</name>
<dbReference type="GO" id="GO:0060070">
    <property type="term" value="P:canonical Wnt signaling pathway"/>
    <property type="evidence" value="ECO:0007669"/>
    <property type="project" value="TreeGrafter"/>
</dbReference>
<dbReference type="GO" id="GO:0005886">
    <property type="term" value="C:plasma membrane"/>
    <property type="evidence" value="ECO:0007669"/>
    <property type="project" value="TreeGrafter"/>
</dbReference>
<dbReference type="Gene3D" id="2.120.10.30">
    <property type="entry name" value="TolB, C-terminal domain"/>
    <property type="match status" value="1"/>
</dbReference>
<dbReference type="InterPro" id="IPR011042">
    <property type="entry name" value="6-blade_b-propeller_TolB-like"/>
</dbReference>
<dbReference type="Proteomes" id="UP000828390">
    <property type="component" value="Unassembled WGS sequence"/>
</dbReference>